<protein>
    <recommendedName>
        <fullName evidence="10">Histidine--tRNA ligase</fullName>
        <ecNumber evidence="10">6.1.1.21</ecNumber>
    </recommendedName>
    <alternativeName>
        <fullName evidence="10">Histidyl-tRNA synthetase</fullName>
        <shortName evidence="10">HisRS</shortName>
    </alternativeName>
</protein>
<dbReference type="Gene3D" id="3.30.930.10">
    <property type="entry name" value="Bira Bifunctional Protein, Domain 2"/>
    <property type="match status" value="1"/>
</dbReference>
<evidence type="ECO:0000256" key="5">
    <source>
        <dbReference type="ARBA" id="ARBA00022741"/>
    </source>
</evidence>
<reference evidence="12 13" key="1">
    <citation type="submission" date="2021-08" db="EMBL/GenBank/DDBJ databases">
        <title>Culture and genomic analysis of Symbiopectobacterium purcellii sp. nov. gen. nov., isolated from the leafhopper Empoasca decipiens.</title>
        <authorList>
            <person name="Nadal-Jimenez P."/>
            <person name="Siozios S."/>
            <person name="Halliday N."/>
            <person name="Camara M."/>
            <person name="Hurst G.D.D."/>
        </authorList>
    </citation>
    <scope>NUCLEOTIDE SEQUENCE [LARGE SCALE GENOMIC DNA]</scope>
    <source>
        <strain evidence="12 13">SyEd1</strain>
    </source>
</reference>
<dbReference type="InterPro" id="IPR036621">
    <property type="entry name" value="Anticodon-bd_dom_sf"/>
</dbReference>
<evidence type="ECO:0000256" key="2">
    <source>
        <dbReference type="ARBA" id="ARBA00011738"/>
    </source>
</evidence>
<dbReference type="NCBIfam" id="TIGR00442">
    <property type="entry name" value="hisS"/>
    <property type="match status" value="1"/>
</dbReference>
<dbReference type="InterPro" id="IPR006195">
    <property type="entry name" value="aa-tRNA-synth_II"/>
</dbReference>
<comment type="subunit">
    <text evidence="2 10">Homodimer.</text>
</comment>
<keyword evidence="8 10" id="KW-0030">Aminoacyl-tRNA synthetase</keyword>
<dbReference type="PANTHER" id="PTHR43707:SF1">
    <property type="entry name" value="HISTIDINE--TRNA LIGASE, MITOCHONDRIAL-RELATED"/>
    <property type="match status" value="1"/>
</dbReference>
<dbReference type="Proteomes" id="UP000825886">
    <property type="component" value="Chromosome"/>
</dbReference>
<evidence type="ECO:0000313" key="13">
    <source>
        <dbReference type="Proteomes" id="UP000825886"/>
    </source>
</evidence>
<keyword evidence="4 10" id="KW-0436">Ligase</keyword>
<dbReference type="InterPro" id="IPR041715">
    <property type="entry name" value="HisRS-like_core"/>
</dbReference>
<dbReference type="InterPro" id="IPR015807">
    <property type="entry name" value="His-tRNA-ligase"/>
</dbReference>
<dbReference type="CDD" id="cd00773">
    <property type="entry name" value="HisRS-like_core"/>
    <property type="match status" value="1"/>
</dbReference>
<comment type="catalytic activity">
    <reaction evidence="9 10">
        <text>tRNA(His) + L-histidine + ATP = L-histidyl-tRNA(His) + AMP + diphosphate + H(+)</text>
        <dbReference type="Rhea" id="RHEA:17313"/>
        <dbReference type="Rhea" id="RHEA-COMP:9665"/>
        <dbReference type="Rhea" id="RHEA-COMP:9689"/>
        <dbReference type="ChEBI" id="CHEBI:15378"/>
        <dbReference type="ChEBI" id="CHEBI:30616"/>
        <dbReference type="ChEBI" id="CHEBI:33019"/>
        <dbReference type="ChEBI" id="CHEBI:57595"/>
        <dbReference type="ChEBI" id="CHEBI:78442"/>
        <dbReference type="ChEBI" id="CHEBI:78527"/>
        <dbReference type="ChEBI" id="CHEBI:456215"/>
        <dbReference type="EC" id="6.1.1.21"/>
    </reaction>
</comment>
<dbReference type="InterPro" id="IPR045864">
    <property type="entry name" value="aa-tRNA-synth_II/BPL/LPL"/>
</dbReference>
<keyword evidence="7 10" id="KW-0648">Protein biosynthesis</keyword>
<evidence type="ECO:0000256" key="10">
    <source>
        <dbReference type="HAMAP-Rule" id="MF_00127"/>
    </source>
</evidence>
<keyword evidence="5 10" id="KW-0547">Nucleotide-binding</keyword>
<comment type="subcellular location">
    <subcellularLocation>
        <location evidence="10">Cytoplasm</location>
    </subcellularLocation>
</comment>
<proteinExistence type="inferred from homology"/>
<dbReference type="InterPro" id="IPR033656">
    <property type="entry name" value="HisRS_anticodon"/>
</dbReference>
<evidence type="ECO:0000256" key="3">
    <source>
        <dbReference type="ARBA" id="ARBA00022490"/>
    </source>
</evidence>
<sequence>MAKNIQAIRGMNDYLPAETALWQRIEDSLKKVLRSYGYNEIRTPIMEQTPLFKRAIGEVTDVVEKEMYSFDDRNGDNLSLRPEGTAGCVRAGIEHGIFYNQEQRLWYMGPMFRHERPQKGRYRQFHQLGCEVFGLQGPDIDAELILLSARWWRELGIAEHVTLELNSIGSLEARARYREALIAFLEQHKDQLDEDCLRRMYTNPLRVLDSKNAQVQALLNDAPVLTDYLDEESRQHFEQLGELLTQAGIPFTVNPRLVRGLDYYNRTVFEWVTSSLGSQGTVCAGGRYDGMVEQLGGHATPAVGFAMGLERLVLLVQSVNPDFTAQPGVEVYLISSGVGTQSAAMQLAETLRDALPELKLMTNYGGGNFKKQFARADKWGARIALVLGENEVASGQVVVKNLSSGEQDTLAQADVAARLATLLD</sequence>
<evidence type="ECO:0000256" key="7">
    <source>
        <dbReference type="ARBA" id="ARBA00022917"/>
    </source>
</evidence>
<dbReference type="SUPFAM" id="SSF55681">
    <property type="entry name" value="Class II aaRS and biotin synthetases"/>
    <property type="match status" value="1"/>
</dbReference>
<organism evidence="12 13">
    <name type="scientific">Symbiopectobacterium purcellii</name>
    <dbReference type="NCBI Taxonomy" id="2871826"/>
    <lineage>
        <taxon>Bacteria</taxon>
        <taxon>Pseudomonadati</taxon>
        <taxon>Pseudomonadota</taxon>
        <taxon>Gammaproteobacteria</taxon>
        <taxon>Enterobacterales</taxon>
        <taxon>Enterobacteriaceae</taxon>
    </lineage>
</organism>
<accession>A0ABX9AHK8</accession>
<dbReference type="RefSeq" id="WP_222157750.1">
    <property type="nucleotide sequence ID" value="NZ_CP081864.1"/>
</dbReference>
<dbReference type="Pfam" id="PF13393">
    <property type="entry name" value="tRNA-synt_His"/>
    <property type="match status" value="1"/>
</dbReference>
<dbReference type="CDD" id="cd00859">
    <property type="entry name" value="HisRS_anticodon"/>
    <property type="match status" value="1"/>
</dbReference>
<evidence type="ECO:0000256" key="6">
    <source>
        <dbReference type="ARBA" id="ARBA00022840"/>
    </source>
</evidence>
<feature type="domain" description="Aminoacyl-transfer RNA synthetases class-II family profile" evidence="11">
    <location>
        <begin position="1"/>
        <end position="327"/>
    </location>
</feature>
<dbReference type="InterPro" id="IPR004154">
    <property type="entry name" value="Anticodon-bd"/>
</dbReference>
<gene>
    <name evidence="10 12" type="primary">hisS</name>
    <name evidence="12" type="ORF">K6K13_15225</name>
</gene>
<dbReference type="HAMAP" id="MF_00127">
    <property type="entry name" value="His_tRNA_synth"/>
    <property type="match status" value="1"/>
</dbReference>
<dbReference type="EMBL" id="CP081864">
    <property type="protein sequence ID" value="QZN94630.1"/>
    <property type="molecule type" value="Genomic_DNA"/>
</dbReference>
<dbReference type="PIRSF" id="PIRSF001549">
    <property type="entry name" value="His-tRNA_synth"/>
    <property type="match status" value="1"/>
</dbReference>
<evidence type="ECO:0000256" key="9">
    <source>
        <dbReference type="ARBA" id="ARBA00047639"/>
    </source>
</evidence>
<dbReference type="EC" id="6.1.1.21" evidence="10"/>
<dbReference type="GO" id="GO:0004821">
    <property type="term" value="F:histidine-tRNA ligase activity"/>
    <property type="evidence" value="ECO:0007669"/>
    <property type="project" value="UniProtKB-EC"/>
</dbReference>
<evidence type="ECO:0000313" key="12">
    <source>
        <dbReference type="EMBL" id="QZN94630.1"/>
    </source>
</evidence>
<dbReference type="Gene3D" id="3.40.50.800">
    <property type="entry name" value="Anticodon-binding domain"/>
    <property type="match status" value="1"/>
</dbReference>
<dbReference type="InterPro" id="IPR004516">
    <property type="entry name" value="HisRS/HisZ"/>
</dbReference>
<dbReference type="PROSITE" id="PS50862">
    <property type="entry name" value="AA_TRNA_LIGASE_II"/>
    <property type="match status" value="1"/>
</dbReference>
<dbReference type="Pfam" id="PF03129">
    <property type="entry name" value="HGTP_anticodon"/>
    <property type="match status" value="1"/>
</dbReference>
<keyword evidence="3 10" id="KW-0963">Cytoplasm</keyword>
<dbReference type="PANTHER" id="PTHR43707">
    <property type="entry name" value="HISTIDYL-TRNA SYNTHETASE"/>
    <property type="match status" value="1"/>
</dbReference>
<comment type="similarity">
    <text evidence="1 10">Belongs to the class-II aminoacyl-tRNA synthetase family.</text>
</comment>
<name>A0ABX9AHK8_9ENTR</name>
<evidence type="ECO:0000256" key="1">
    <source>
        <dbReference type="ARBA" id="ARBA00008226"/>
    </source>
</evidence>
<dbReference type="SUPFAM" id="SSF52954">
    <property type="entry name" value="Class II aaRS ABD-related"/>
    <property type="match status" value="1"/>
</dbReference>
<evidence type="ECO:0000256" key="4">
    <source>
        <dbReference type="ARBA" id="ARBA00022598"/>
    </source>
</evidence>
<keyword evidence="6 10" id="KW-0067">ATP-binding</keyword>
<evidence type="ECO:0000256" key="8">
    <source>
        <dbReference type="ARBA" id="ARBA00023146"/>
    </source>
</evidence>
<evidence type="ECO:0000259" key="11">
    <source>
        <dbReference type="PROSITE" id="PS50862"/>
    </source>
</evidence>
<keyword evidence="13" id="KW-1185">Reference proteome</keyword>